<dbReference type="HOGENOM" id="CLU_752721_0_0_1"/>
<dbReference type="EMBL" id="DS480546">
    <property type="protein sequence ID" value="EDO14543.1"/>
    <property type="molecule type" value="Genomic_DNA"/>
</dbReference>
<evidence type="ECO:0000313" key="2">
    <source>
        <dbReference type="Proteomes" id="UP000000267"/>
    </source>
</evidence>
<dbReference type="GO" id="GO:0006893">
    <property type="term" value="P:Golgi to plasma membrane transport"/>
    <property type="evidence" value="ECO:0007669"/>
    <property type="project" value="EnsemblFungi"/>
</dbReference>
<reference evidence="1 2" key="1">
    <citation type="journal article" date="2007" name="Proc. Natl. Acad. Sci. U.S.A.">
        <title>Independent sorting-out of thousands of duplicated gene pairs in two yeast species descended from a whole-genome duplication.</title>
        <authorList>
            <person name="Scannell D.R."/>
            <person name="Frank A.C."/>
            <person name="Conant G.C."/>
            <person name="Byrne K.P."/>
            <person name="Woolfit M."/>
            <person name="Wolfe K.H."/>
        </authorList>
    </citation>
    <scope>NUCLEOTIDE SEQUENCE [LARGE SCALE GENOMIC DNA]</scope>
    <source>
        <strain evidence="2">ATCC 22028 / DSM 70294 / BCRC 21397 / CBS 2163 / NBRC 10782 / NRRL Y-8283 / UCD 57-17</strain>
    </source>
</reference>
<proteinExistence type="predicted"/>
<dbReference type="GO" id="GO:0000145">
    <property type="term" value="C:exocyst"/>
    <property type="evidence" value="ECO:0007669"/>
    <property type="project" value="EnsemblFungi"/>
</dbReference>
<name>A7TT69_VANPO</name>
<dbReference type="InParanoid" id="A7TT69"/>
<dbReference type="GeneID" id="5542540"/>
<dbReference type="PANTHER" id="PTHR21292">
    <property type="entry name" value="EXOCYST COMPLEX COMPONENT SEC6-RELATED"/>
    <property type="match status" value="1"/>
</dbReference>
<dbReference type="Pfam" id="PF06046">
    <property type="entry name" value="Sec6"/>
    <property type="match status" value="1"/>
</dbReference>
<dbReference type="RefSeq" id="XP_001642401.1">
    <property type="nucleotide sequence ID" value="XM_001642351.1"/>
</dbReference>
<organism evidence="2">
    <name type="scientific">Vanderwaltozyma polyspora (strain ATCC 22028 / DSM 70294 / BCRC 21397 / CBS 2163 / NBRC 10782 / NRRL Y-8283 / UCD 57-17)</name>
    <name type="common">Kluyveromyces polysporus</name>
    <dbReference type="NCBI Taxonomy" id="436907"/>
    <lineage>
        <taxon>Eukaryota</taxon>
        <taxon>Fungi</taxon>
        <taxon>Dikarya</taxon>
        <taxon>Ascomycota</taxon>
        <taxon>Saccharomycotina</taxon>
        <taxon>Saccharomycetes</taxon>
        <taxon>Saccharomycetales</taxon>
        <taxon>Saccharomycetaceae</taxon>
        <taxon>Vanderwaltozyma</taxon>
    </lineage>
</organism>
<accession>A7TT69</accession>
<dbReference type="AlphaFoldDB" id="A7TT69"/>
<dbReference type="OrthoDB" id="190098at2759"/>
<dbReference type="GO" id="GO:0005935">
    <property type="term" value="C:cellular bud neck"/>
    <property type="evidence" value="ECO:0007669"/>
    <property type="project" value="EnsemblFungi"/>
</dbReference>
<dbReference type="GO" id="GO:0005934">
    <property type="term" value="C:cellular bud tip"/>
    <property type="evidence" value="ECO:0007669"/>
    <property type="project" value="EnsemblFungi"/>
</dbReference>
<dbReference type="STRING" id="436907.A7TT69"/>
<dbReference type="GO" id="GO:0051601">
    <property type="term" value="P:exocyst localization"/>
    <property type="evidence" value="ECO:0007669"/>
    <property type="project" value="EnsemblFungi"/>
</dbReference>
<dbReference type="GO" id="GO:0000149">
    <property type="term" value="F:SNARE binding"/>
    <property type="evidence" value="ECO:0007669"/>
    <property type="project" value="EnsemblFungi"/>
</dbReference>
<dbReference type="GO" id="GO:0006887">
    <property type="term" value="P:exocytosis"/>
    <property type="evidence" value="ECO:0007669"/>
    <property type="project" value="EnsemblFungi"/>
</dbReference>
<dbReference type="GO" id="GO:0035544">
    <property type="term" value="P:negative regulation of SNARE complex assembly"/>
    <property type="evidence" value="ECO:0007669"/>
    <property type="project" value="EnsemblFungi"/>
</dbReference>
<dbReference type="PANTHER" id="PTHR21292:SF1">
    <property type="entry name" value="EXOCYST COMPLEX COMPONENT 3"/>
    <property type="match status" value="1"/>
</dbReference>
<gene>
    <name evidence="1" type="ORF">Kpol_259p6</name>
</gene>
<dbReference type="PhylomeDB" id="A7TT69"/>
<dbReference type="InterPro" id="IPR010326">
    <property type="entry name" value="EXOC3/Sec6"/>
</dbReference>
<dbReference type="eggNOG" id="KOG2286">
    <property type="taxonomic scope" value="Eukaryota"/>
</dbReference>
<keyword evidence="2" id="KW-1185">Reference proteome</keyword>
<protein>
    <submittedName>
        <fullName evidence="1">Uncharacterized protein</fullName>
    </submittedName>
</protein>
<dbReference type="Proteomes" id="UP000000267">
    <property type="component" value="Unassembled WGS sequence"/>
</dbReference>
<dbReference type="KEGG" id="vpo:Kpol_259p6"/>
<sequence length="368" mass="43037">MASSAENLQKVSDLIKHDLSLERVKFIKDQLKKEKSTLEYQLSKESDKYYELVENSLELLNISQDSVKTIREKLEDVNKLSSENNSSISRYEVIFNATKVYEIIDMTSSIYNKIVRYNELVSAVDQMLDTELEGDSLETGCPYLLQIHFLLTKTRDFQDQMTVMAKASTDDVQRTVQKVFSKANDLVVKFNKLLEALIYDVVEIVRAGQASLVIRLFKIIDIEEREDLKIIAIKNIIKKKEMELHNSAIKKLPSSKNMSRFSDSGSKTIEYPTNNGLYEEIMNGSISTRVIERGYKEFLFEKIRQSIQDMFIEVRKEYQGDKRFDVLANLDWVFNELLVVKKHVKKFCPAYWDIFSKYYDLYLDEIMW</sequence>
<evidence type="ECO:0000313" key="1">
    <source>
        <dbReference type="EMBL" id="EDO14543.1"/>
    </source>
</evidence>
<dbReference type="OMA" id="YLDEIMW"/>